<gene>
    <name evidence="2" type="ORF">DW929_05850</name>
</gene>
<proteinExistence type="predicted"/>
<dbReference type="GO" id="GO:0006313">
    <property type="term" value="P:DNA transposition"/>
    <property type="evidence" value="ECO:0007669"/>
    <property type="project" value="InterPro"/>
</dbReference>
<feature type="coiled-coil region" evidence="1">
    <location>
        <begin position="119"/>
        <end position="153"/>
    </location>
</feature>
<name>A0A413S1W8_9FIRM</name>
<comment type="caution">
    <text evidence="2">The sequence shown here is derived from an EMBL/GenBank/DDBJ whole genome shotgun (WGS) entry which is preliminary data.</text>
</comment>
<reference evidence="2 3" key="1">
    <citation type="submission" date="2018-08" db="EMBL/GenBank/DDBJ databases">
        <title>A genome reference for cultivated species of the human gut microbiota.</title>
        <authorList>
            <person name="Zou Y."/>
            <person name="Xue W."/>
            <person name="Luo G."/>
        </authorList>
    </citation>
    <scope>NUCLEOTIDE SEQUENCE [LARGE SCALE GENOMIC DNA]</scope>
    <source>
        <strain evidence="2 3">AM43-2</strain>
    </source>
</reference>
<dbReference type="InterPro" id="IPR009057">
    <property type="entry name" value="Homeodomain-like_sf"/>
</dbReference>
<sequence>MIAMSYNKYPKEMKEAIMVRMLEGDETVTDIQRDTGVGINTLYRWRDQAKHQKGLSATTKYKNADKWSSQDKFMVVLETANLTEIEFSEYCREKGVYPEQVKEWKEACINANDNAREKGTQAGKELRAERKEKEKLEKELARKEKALAEAAALLVLRKKADAIWGTDEWLNPRQEAETKKETKVS</sequence>
<dbReference type="GO" id="GO:0004803">
    <property type="term" value="F:transposase activity"/>
    <property type="evidence" value="ECO:0007669"/>
    <property type="project" value="InterPro"/>
</dbReference>
<evidence type="ECO:0000313" key="2">
    <source>
        <dbReference type="EMBL" id="RHA55266.1"/>
    </source>
</evidence>
<keyword evidence="1" id="KW-0175">Coiled coil</keyword>
<evidence type="ECO:0000313" key="3">
    <source>
        <dbReference type="Proteomes" id="UP000284598"/>
    </source>
</evidence>
<dbReference type="EMBL" id="QSFO01000005">
    <property type="protein sequence ID" value="RHA55266.1"/>
    <property type="molecule type" value="Genomic_DNA"/>
</dbReference>
<dbReference type="SUPFAM" id="SSF46689">
    <property type="entry name" value="Homeodomain-like"/>
    <property type="match status" value="1"/>
</dbReference>
<protein>
    <recommendedName>
        <fullName evidence="4">Transposase</fullName>
    </recommendedName>
</protein>
<dbReference type="InterPro" id="IPR002514">
    <property type="entry name" value="Transposase_8"/>
</dbReference>
<dbReference type="AlphaFoldDB" id="A0A413S1W8"/>
<dbReference type="Proteomes" id="UP000284598">
    <property type="component" value="Unassembled WGS sequence"/>
</dbReference>
<dbReference type="GO" id="GO:0003677">
    <property type="term" value="F:DNA binding"/>
    <property type="evidence" value="ECO:0007669"/>
    <property type="project" value="InterPro"/>
</dbReference>
<evidence type="ECO:0000256" key="1">
    <source>
        <dbReference type="SAM" id="Coils"/>
    </source>
</evidence>
<organism evidence="2 3">
    <name type="scientific">Eubacterium ventriosum</name>
    <dbReference type="NCBI Taxonomy" id="39496"/>
    <lineage>
        <taxon>Bacteria</taxon>
        <taxon>Bacillati</taxon>
        <taxon>Bacillota</taxon>
        <taxon>Clostridia</taxon>
        <taxon>Eubacteriales</taxon>
        <taxon>Eubacteriaceae</taxon>
        <taxon>Eubacterium</taxon>
    </lineage>
</organism>
<accession>A0A413S1W8</accession>
<dbReference type="Pfam" id="PF01527">
    <property type="entry name" value="HTH_Tnp_1"/>
    <property type="match status" value="1"/>
</dbReference>
<evidence type="ECO:0008006" key="4">
    <source>
        <dbReference type="Google" id="ProtNLM"/>
    </source>
</evidence>